<dbReference type="AlphaFoldDB" id="A0A8H7TY22"/>
<evidence type="ECO:0000313" key="2">
    <source>
        <dbReference type="Proteomes" id="UP000639403"/>
    </source>
</evidence>
<proteinExistence type="predicted"/>
<name>A0A8H7TY22_9APHY</name>
<organism evidence="1 2">
    <name type="scientific">Rhodonia placenta</name>
    <dbReference type="NCBI Taxonomy" id="104341"/>
    <lineage>
        <taxon>Eukaryota</taxon>
        <taxon>Fungi</taxon>
        <taxon>Dikarya</taxon>
        <taxon>Basidiomycota</taxon>
        <taxon>Agaricomycotina</taxon>
        <taxon>Agaricomycetes</taxon>
        <taxon>Polyporales</taxon>
        <taxon>Adustoporiaceae</taxon>
        <taxon>Rhodonia</taxon>
    </lineage>
</organism>
<dbReference type="Proteomes" id="UP000639403">
    <property type="component" value="Unassembled WGS sequence"/>
</dbReference>
<dbReference type="EMBL" id="JADOXO010000497">
    <property type="protein sequence ID" value="KAF9803587.1"/>
    <property type="molecule type" value="Genomic_DNA"/>
</dbReference>
<sequence length="32" mass="3677">MSGWTRPVVRCKTTRPPRNFVCCKAGRCRPGR</sequence>
<gene>
    <name evidence="1" type="ORF">IEO21_09639</name>
</gene>
<comment type="caution">
    <text evidence="1">The sequence shown here is derived from an EMBL/GenBank/DDBJ whole genome shotgun (WGS) entry which is preliminary data.</text>
</comment>
<accession>A0A8H7TY22</accession>
<evidence type="ECO:0000313" key="1">
    <source>
        <dbReference type="EMBL" id="KAF9803587.1"/>
    </source>
</evidence>
<reference evidence="1" key="1">
    <citation type="submission" date="2020-11" db="EMBL/GenBank/DDBJ databases">
        <authorList>
            <person name="Koelle M."/>
            <person name="Horta M.A.C."/>
            <person name="Nowrousian M."/>
            <person name="Ohm R.A."/>
            <person name="Benz P."/>
            <person name="Pilgard A."/>
        </authorList>
    </citation>
    <scope>NUCLEOTIDE SEQUENCE</scope>
    <source>
        <strain evidence="1">FPRL280</strain>
    </source>
</reference>
<protein>
    <submittedName>
        <fullName evidence="1">Uncharacterized protein</fullName>
    </submittedName>
</protein>
<reference evidence="1" key="2">
    <citation type="journal article" name="Front. Microbiol.">
        <title>Degradative Capacity of Two Strains of Rhodonia placenta: From Phenotype to Genotype.</title>
        <authorList>
            <person name="Kolle M."/>
            <person name="Horta M.A.C."/>
            <person name="Nowrousian M."/>
            <person name="Ohm R.A."/>
            <person name="Benz J.P."/>
            <person name="Pilgard A."/>
        </authorList>
    </citation>
    <scope>NUCLEOTIDE SEQUENCE</scope>
    <source>
        <strain evidence="1">FPRL280</strain>
    </source>
</reference>